<dbReference type="EMBL" id="LVIE01000234">
    <property type="protein sequence ID" value="OHT22356.1"/>
    <property type="molecule type" value="Genomic_DNA"/>
</dbReference>
<comment type="caution">
    <text evidence="1">The sequence shown here is derived from an EMBL/GenBank/DDBJ whole genome shotgun (WGS) entry which is preliminary data.</text>
</comment>
<accession>A0A1S1HLS2</accession>
<proteinExistence type="predicted"/>
<gene>
    <name evidence="1" type="ORF">A3Q29_11095</name>
</gene>
<organism evidence="1 2">
    <name type="scientific">Providencia stuartii</name>
    <dbReference type="NCBI Taxonomy" id="588"/>
    <lineage>
        <taxon>Bacteria</taxon>
        <taxon>Pseudomonadati</taxon>
        <taxon>Pseudomonadota</taxon>
        <taxon>Gammaproteobacteria</taxon>
        <taxon>Enterobacterales</taxon>
        <taxon>Morganellaceae</taxon>
        <taxon>Providencia</taxon>
    </lineage>
</organism>
<dbReference type="AlphaFoldDB" id="A0A1S1HLS2"/>
<name>A0A1S1HLS2_PROST</name>
<evidence type="ECO:0000313" key="2">
    <source>
        <dbReference type="Proteomes" id="UP000179588"/>
    </source>
</evidence>
<keyword evidence="2" id="KW-1185">Reference proteome</keyword>
<protein>
    <submittedName>
        <fullName evidence="1">Uncharacterized protein</fullName>
    </submittedName>
</protein>
<dbReference type="Proteomes" id="UP000179588">
    <property type="component" value="Unassembled WGS sequence"/>
</dbReference>
<reference evidence="1 2" key="1">
    <citation type="submission" date="2016-03" db="EMBL/GenBank/DDBJ databases">
        <title>Genome sequence of Providencia stuartii strain, isolated from the salivary glands of larval Lucilia sericata.</title>
        <authorList>
            <person name="Yuan Y."/>
            <person name="Zhang Y."/>
            <person name="Fu S."/>
            <person name="Crippen T.L."/>
            <person name="Visi D."/>
            <person name="Benbow M.E."/>
            <person name="Allen M."/>
            <person name="Tomberlin J.K."/>
            <person name="Sze S.-H."/>
            <person name="Tarone A.M."/>
        </authorList>
    </citation>
    <scope>NUCLEOTIDE SEQUENCE [LARGE SCALE GENOMIC DNA]</scope>
    <source>
        <strain evidence="1 2">Crippen</strain>
    </source>
</reference>
<sequence>MSNLHLVQVITEAGSHSGDIAEAVLSAGYKKTDFTIEQIIEMTADQTATCLYLGMKYDALPRTVDDLAKYHLSGLIEEANWIGTPEEIAAEVLRNGYRRK</sequence>
<evidence type="ECO:0000313" key="1">
    <source>
        <dbReference type="EMBL" id="OHT22356.1"/>
    </source>
</evidence>